<dbReference type="GO" id="GO:0003677">
    <property type="term" value="F:DNA binding"/>
    <property type="evidence" value="ECO:0007669"/>
    <property type="project" value="UniProtKB-KW"/>
</dbReference>
<keyword evidence="1" id="KW-0238">DNA-binding</keyword>
<dbReference type="Proteomes" id="UP000741863">
    <property type="component" value="Unassembled WGS sequence"/>
</dbReference>
<comment type="caution">
    <text evidence="1">The sequence shown here is derived from an EMBL/GenBank/DDBJ whole genome shotgun (WGS) entry which is preliminary data.</text>
</comment>
<proteinExistence type="predicted"/>
<name>A0ABS2PFK9_9BACL</name>
<evidence type="ECO:0000313" key="2">
    <source>
        <dbReference type="Proteomes" id="UP000741863"/>
    </source>
</evidence>
<organism evidence="1 2">
    <name type="scientific">Geomicrobium sediminis</name>
    <dbReference type="NCBI Taxonomy" id="1347788"/>
    <lineage>
        <taxon>Bacteria</taxon>
        <taxon>Bacillati</taxon>
        <taxon>Bacillota</taxon>
        <taxon>Bacilli</taxon>
        <taxon>Bacillales</taxon>
        <taxon>Geomicrobium</taxon>
    </lineage>
</organism>
<dbReference type="EMBL" id="JAFBEC010000010">
    <property type="protein sequence ID" value="MBM7634209.1"/>
    <property type="molecule type" value="Genomic_DNA"/>
</dbReference>
<gene>
    <name evidence="1" type="ORF">JOD17_003311</name>
</gene>
<evidence type="ECO:0000313" key="1">
    <source>
        <dbReference type="EMBL" id="MBM7634209.1"/>
    </source>
</evidence>
<sequence>MQVRELGKIGKGVLRNLYEQAETYVHSSRSINTNVIEFPGASMSNTPRNIDSGSKLRVSEKQLLAEMQRIQQNINHNRSLNYYMAAFSEEDSSEMIQVNYRLPKYAILTYLMYHFLPVHQMGEDGVVEKVNVKEVAAKLKCSIKTVEYSNKRLSDMGLIYVSNCGKGYINVLLPDYQKYHSQGGYFWMPWIGFKELVGLNVNSLRAHIRYYLVTDNAKAKERYNPTQPVEPSRITKNDLKLMLPKYTHFHRKLTEITQVETSAFDTSYIEGHVYVSVNQDFDGQLVKKQREKEFKTGLSLVLDKQMQHYKATEQEINTYVQFCFEYSPYEVSKALNIMDQAIGSGVSIVNPGGYIRTQIRILHTQSLAS</sequence>
<reference evidence="1 2" key="1">
    <citation type="submission" date="2021-01" db="EMBL/GenBank/DDBJ databases">
        <title>Genomic Encyclopedia of Type Strains, Phase IV (KMG-IV): sequencing the most valuable type-strain genomes for metagenomic binning, comparative biology and taxonomic classification.</title>
        <authorList>
            <person name="Goeker M."/>
        </authorList>
    </citation>
    <scope>NUCLEOTIDE SEQUENCE [LARGE SCALE GENOMIC DNA]</scope>
    <source>
        <strain evidence="1 2">DSM 25540</strain>
    </source>
</reference>
<dbReference type="RefSeq" id="WP_204698988.1">
    <property type="nucleotide sequence ID" value="NZ_JAFBEC010000010.1"/>
</dbReference>
<protein>
    <submittedName>
        <fullName evidence="1">DNA-binding MarR family transcriptional regulator</fullName>
    </submittedName>
</protein>
<keyword evidence="2" id="KW-1185">Reference proteome</keyword>
<accession>A0ABS2PFK9</accession>